<accession>A0A5E4QTZ2</accession>
<organism evidence="2 3">
    <name type="scientific">Leptidea sinapis</name>
    <dbReference type="NCBI Taxonomy" id="189913"/>
    <lineage>
        <taxon>Eukaryota</taxon>
        <taxon>Metazoa</taxon>
        <taxon>Ecdysozoa</taxon>
        <taxon>Arthropoda</taxon>
        <taxon>Hexapoda</taxon>
        <taxon>Insecta</taxon>
        <taxon>Pterygota</taxon>
        <taxon>Neoptera</taxon>
        <taxon>Endopterygota</taxon>
        <taxon>Lepidoptera</taxon>
        <taxon>Glossata</taxon>
        <taxon>Ditrysia</taxon>
        <taxon>Papilionoidea</taxon>
        <taxon>Pieridae</taxon>
        <taxon>Dismorphiinae</taxon>
        <taxon>Leptidea</taxon>
    </lineage>
</organism>
<keyword evidence="1" id="KW-0732">Signal</keyword>
<dbReference type="AlphaFoldDB" id="A0A5E4QTZ2"/>
<sequence length="345" mass="39233">MLTIVAWLAFALCVFARQDDLPGAAIGDNLNLLNAGTDADMSEIMHEYLAAPYEQYPQYDDSPKITYDVNPEEVIRRQPVIPEDLLSKEISLLQKWDGEINPVLDQNGDLPNWNQQEGSSIILNRILTINDLQYRPQENSQLYPSGENDPKNSDVPKIKSQEITHIVVKPLYGGIQGKRRMKQNFALTPFDEGYFNKNAESTAPPLRADDVVTEIMEPRKTRQNPNLSRAKSLVADNLDELRAGFFNTEIKYKRVKNIILLIINKVKINLIIANIHELMIDDKIQYKLIKQVYRISSLDLFNNFVNLLNDEKIITGDIVVKNPMFVEEPTPASPAKSDADNKPKE</sequence>
<protein>
    <submittedName>
        <fullName evidence="2">Uncharacterized protein</fullName>
    </submittedName>
</protein>
<name>A0A5E4QTZ2_9NEOP</name>
<keyword evidence="3" id="KW-1185">Reference proteome</keyword>
<feature type="signal peptide" evidence="1">
    <location>
        <begin position="1"/>
        <end position="16"/>
    </location>
</feature>
<evidence type="ECO:0000256" key="1">
    <source>
        <dbReference type="SAM" id="SignalP"/>
    </source>
</evidence>
<evidence type="ECO:0000313" key="3">
    <source>
        <dbReference type="Proteomes" id="UP000324832"/>
    </source>
</evidence>
<feature type="chain" id="PRO_5022809464" evidence="1">
    <location>
        <begin position="17"/>
        <end position="345"/>
    </location>
</feature>
<reference evidence="2 3" key="1">
    <citation type="submission" date="2017-07" db="EMBL/GenBank/DDBJ databases">
        <authorList>
            <person name="Talla V."/>
            <person name="Backstrom N."/>
        </authorList>
    </citation>
    <scope>NUCLEOTIDE SEQUENCE [LARGE SCALE GENOMIC DNA]</scope>
</reference>
<dbReference type="EMBL" id="FZQP02004912">
    <property type="protein sequence ID" value="VVD00705.1"/>
    <property type="molecule type" value="Genomic_DNA"/>
</dbReference>
<evidence type="ECO:0000313" key="2">
    <source>
        <dbReference type="EMBL" id="VVD00705.1"/>
    </source>
</evidence>
<dbReference type="Proteomes" id="UP000324832">
    <property type="component" value="Unassembled WGS sequence"/>
</dbReference>
<proteinExistence type="predicted"/>
<gene>
    <name evidence="2" type="ORF">LSINAPIS_LOCUS11288</name>
</gene>